<dbReference type="Proteomes" id="UP000325536">
    <property type="component" value="Chromosome"/>
</dbReference>
<dbReference type="InterPro" id="IPR005584">
    <property type="entry name" value="DNA_gyrase_inhibitor_YacG"/>
</dbReference>
<evidence type="ECO:0000256" key="3">
    <source>
        <dbReference type="HAMAP-Rule" id="MF_00649"/>
    </source>
</evidence>
<keyword evidence="1 3" id="KW-0479">Metal-binding</keyword>
<accession>A0A5P3MU56</accession>
<dbReference type="SUPFAM" id="SSF57716">
    <property type="entry name" value="Glucocorticoid receptor-like (DNA-binding domain)"/>
    <property type="match status" value="1"/>
</dbReference>
<dbReference type="PANTHER" id="PTHR36150">
    <property type="entry name" value="DNA GYRASE INHIBITOR YACG"/>
    <property type="match status" value="1"/>
</dbReference>
<sequence length="63" mass="7444">MMNPTLTVKCPTCRQNVAWTDEHPYRPFCSKRCKLIDLGEWAQERYTVAAEEEPLSEWNNEVK</sequence>
<dbReference type="Pfam" id="PF03884">
    <property type="entry name" value="YacG"/>
    <property type="match status" value="1"/>
</dbReference>
<proteinExistence type="inferred from homology"/>
<evidence type="ECO:0000256" key="2">
    <source>
        <dbReference type="ARBA" id="ARBA00022833"/>
    </source>
</evidence>
<evidence type="ECO:0000256" key="1">
    <source>
        <dbReference type="ARBA" id="ARBA00022723"/>
    </source>
</evidence>
<dbReference type="AlphaFoldDB" id="A0A5P3MU56"/>
<feature type="binding site" evidence="3">
    <location>
        <position position="33"/>
    </location>
    <ligand>
        <name>Zn(2+)</name>
        <dbReference type="ChEBI" id="CHEBI:29105"/>
    </ligand>
</feature>
<comment type="similarity">
    <text evidence="3">Belongs to the DNA gyrase inhibitor YacG family.</text>
</comment>
<evidence type="ECO:0000313" key="5">
    <source>
        <dbReference type="Proteomes" id="UP000325536"/>
    </source>
</evidence>
<organism evidence="4 5">
    <name type="scientific">Neisseria animalis</name>
    <dbReference type="NCBI Taxonomy" id="492"/>
    <lineage>
        <taxon>Bacteria</taxon>
        <taxon>Pseudomonadati</taxon>
        <taxon>Pseudomonadota</taxon>
        <taxon>Betaproteobacteria</taxon>
        <taxon>Neisseriales</taxon>
        <taxon>Neisseriaceae</taxon>
        <taxon>Neisseria</taxon>
    </lineage>
</organism>
<comment type="cofactor">
    <cofactor evidence="3">
        <name>Zn(2+)</name>
        <dbReference type="ChEBI" id="CHEBI:29105"/>
    </cofactor>
    <text evidence="3">Binds 1 zinc ion.</text>
</comment>
<feature type="binding site" evidence="3">
    <location>
        <position position="29"/>
    </location>
    <ligand>
        <name>Zn(2+)</name>
        <dbReference type="ChEBI" id="CHEBI:29105"/>
    </ligand>
</feature>
<keyword evidence="5" id="KW-1185">Reference proteome</keyword>
<dbReference type="Gene3D" id="3.30.50.10">
    <property type="entry name" value="Erythroid Transcription Factor GATA-1, subunit A"/>
    <property type="match status" value="1"/>
</dbReference>
<gene>
    <name evidence="3 4" type="primary">yacG</name>
    <name evidence="4" type="ORF">D0T90_06550</name>
</gene>
<dbReference type="OrthoDB" id="9809663at2"/>
<feature type="binding site" evidence="3">
    <location>
        <position position="13"/>
    </location>
    <ligand>
        <name>Zn(2+)</name>
        <dbReference type="ChEBI" id="CHEBI:29105"/>
    </ligand>
</feature>
<comment type="subunit">
    <text evidence="3">Interacts with GyrB.</text>
</comment>
<dbReference type="PANTHER" id="PTHR36150:SF1">
    <property type="entry name" value="DNA GYRASE INHIBITOR YACG"/>
    <property type="match status" value="1"/>
</dbReference>
<dbReference type="GO" id="GO:0008657">
    <property type="term" value="F:DNA topoisomerase type II (double strand cut, ATP-hydrolyzing) inhibitor activity"/>
    <property type="evidence" value="ECO:0007669"/>
    <property type="project" value="UniProtKB-UniRule"/>
</dbReference>
<name>A0A5P3MU56_NEIAN</name>
<dbReference type="HAMAP" id="MF_00649">
    <property type="entry name" value="DNA_gyrase_inhibitor_YacG"/>
    <property type="match status" value="1"/>
</dbReference>
<comment type="function">
    <text evidence="3">Inhibits all the catalytic activities of DNA gyrase by preventing its interaction with DNA. Acts by binding directly to the C-terminal domain of GyrB, which probably disrupts DNA binding by the gyrase.</text>
</comment>
<evidence type="ECO:0000313" key="4">
    <source>
        <dbReference type="EMBL" id="QEY24189.1"/>
    </source>
</evidence>
<keyword evidence="2 3" id="KW-0862">Zinc</keyword>
<dbReference type="NCBIfam" id="NF001638">
    <property type="entry name" value="PRK00418.1"/>
    <property type="match status" value="1"/>
</dbReference>
<protein>
    <recommendedName>
        <fullName evidence="3">DNA gyrase inhibitor YacG</fullName>
    </recommendedName>
</protein>
<dbReference type="EMBL" id="CP031699">
    <property type="protein sequence ID" value="QEY24189.1"/>
    <property type="molecule type" value="Genomic_DNA"/>
</dbReference>
<dbReference type="GO" id="GO:0006355">
    <property type="term" value="P:regulation of DNA-templated transcription"/>
    <property type="evidence" value="ECO:0007669"/>
    <property type="project" value="InterPro"/>
</dbReference>
<dbReference type="GO" id="GO:0008270">
    <property type="term" value="F:zinc ion binding"/>
    <property type="evidence" value="ECO:0007669"/>
    <property type="project" value="UniProtKB-UniRule"/>
</dbReference>
<dbReference type="InterPro" id="IPR013088">
    <property type="entry name" value="Znf_NHR/GATA"/>
</dbReference>
<dbReference type="KEGG" id="naq:D0T90_06550"/>
<reference evidence="4 5" key="1">
    <citation type="submission" date="2018-08" db="EMBL/GenBank/DDBJ databases">
        <title>Neisseria animalis ATCC 49930 complete genome.</title>
        <authorList>
            <person name="Veseli I.A."/>
            <person name="Mascarenhas dos Santos A.C."/>
            <person name="Buttler R."/>
            <person name="Pombert J.-F."/>
        </authorList>
    </citation>
    <scope>NUCLEOTIDE SEQUENCE [LARGE SCALE GENOMIC DNA]</scope>
    <source>
        <strain evidence="4 5">ATCC 49930</strain>
    </source>
</reference>
<feature type="binding site" evidence="3">
    <location>
        <position position="10"/>
    </location>
    <ligand>
        <name>Zn(2+)</name>
        <dbReference type="ChEBI" id="CHEBI:29105"/>
    </ligand>
</feature>